<dbReference type="InterPro" id="IPR020241">
    <property type="entry name" value="RNase_P/MRP_Pop7_fungi"/>
</dbReference>
<organism evidence="5 6">
    <name type="scientific">Peltaster fructicola</name>
    <dbReference type="NCBI Taxonomy" id="286661"/>
    <lineage>
        <taxon>Eukaryota</taxon>
        <taxon>Fungi</taxon>
        <taxon>Dikarya</taxon>
        <taxon>Ascomycota</taxon>
        <taxon>Pezizomycotina</taxon>
        <taxon>Dothideomycetes</taxon>
        <taxon>Dothideomycetes incertae sedis</taxon>
        <taxon>Peltaster</taxon>
    </lineage>
</organism>
<comment type="subcellular location">
    <subcellularLocation>
        <location evidence="1">Nucleus</location>
    </subcellularLocation>
</comment>
<proteinExistence type="predicted"/>
<evidence type="ECO:0000256" key="4">
    <source>
        <dbReference type="SAM" id="MobiDB-lite"/>
    </source>
</evidence>
<gene>
    <name evidence="5" type="ORF">AMS68_003917</name>
</gene>
<evidence type="ECO:0000256" key="1">
    <source>
        <dbReference type="ARBA" id="ARBA00004123"/>
    </source>
</evidence>
<keyword evidence="2" id="KW-0819">tRNA processing</keyword>
<dbReference type="AlphaFoldDB" id="A0A6H0XVC7"/>
<evidence type="ECO:0000313" key="5">
    <source>
        <dbReference type="EMBL" id="QIW98399.1"/>
    </source>
</evidence>
<dbReference type="Pfam" id="PF12328">
    <property type="entry name" value="Rpp20"/>
    <property type="match status" value="1"/>
</dbReference>
<dbReference type="GO" id="GO:0000172">
    <property type="term" value="C:ribonuclease MRP complex"/>
    <property type="evidence" value="ECO:0007669"/>
    <property type="project" value="InterPro"/>
</dbReference>
<dbReference type="GO" id="GO:0000171">
    <property type="term" value="F:ribonuclease MRP activity"/>
    <property type="evidence" value="ECO:0007669"/>
    <property type="project" value="TreeGrafter"/>
</dbReference>
<keyword evidence="6" id="KW-1185">Reference proteome</keyword>
<dbReference type="GO" id="GO:0006364">
    <property type="term" value="P:rRNA processing"/>
    <property type="evidence" value="ECO:0007669"/>
    <property type="project" value="TreeGrafter"/>
</dbReference>
<dbReference type="GO" id="GO:0000294">
    <property type="term" value="P:nuclear-transcribed mRNA catabolic process, RNase MRP-dependent"/>
    <property type="evidence" value="ECO:0007669"/>
    <property type="project" value="TreeGrafter"/>
</dbReference>
<feature type="region of interest" description="Disordered" evidence="4">
    <location>
        <begin position="141"/>
        <end position="179"/>
    </location>
</feature>
<dbReference type="SUPFAM" id="SSF82704">
    <property type="entry name" value="AlbA-like"/>
    <property type="match status" value="1"/>
</dbReference>
<dbReference type="Gene3D" id="3.30.110.20">
    <property type="entry name" value="Alba-like domain"/>
    <property type="match status" value="1"/>
</dbReference>
<evidence type="ECO:0000256" key="3">
    <source>
        <dbReference type="ARBA" id="ARBA00023242"/>
    </source>
</evidence>
<dbReference type="GO" id="GO:0001682">
    <property type="term" value="P:tRNA 5'-leader removal"/>
    <property type="evidence" value="ECO:0007669"/>
    <property type="project" value="InterPro"/>
</dbReference>
<dbReference type="PANTHER" id="PTHR28256:SF1">
    <property type="entry name" value="RIBONUCLEASES P_MRP PROTEIN SUBUNIT POP7"/>
    <property type="match status" value="1"/>
</dbReference>
<feature type="compositionally biased region" description="Polar residues" evidence="4">
    <location>
        <begin position="164"/>
        <end position="179"/>
    </location>
</feature>
<protein>
    <submittedName>
        <fullName evidence="5">Uncharacterized protein</fullName>
    </submittedName>
</protein>
<evidence type="ECO:0000256" key="2">
    <source>
        <dbReference type="ARBA" id="ARBA00022694"/>
    </source>
</evidence>
<dbReference type="OrthoDB" id="5416589at2759"/>
<name>A0A6H0XVC7_9PEZI</name>
<evidence type="ECO:0000313" key="6">
    <source>
        <dbReference type="Proteomes" id="UP000503462"/>
    </source>
</evidence>
<keyword evidence="3" id="KW-0539">Nucleus</keyword>
<dbReference type="GO" id="GO:0004526">
    <property type="term" value="F:ribonuclease P activity"/>
    <property type="evidence" value="ECO:0007669"/>
    <property type="project" value="TreeGrafter"/>
</dbReference>
<dbReference type="PANTHER" id="PTHR28256">
    <property type="entry name" value="RIBONUCLEASES P/MRP PROTEIN SUBUNIT POP7"/>
    <property type="match status" value="1"/>
</dbReference>
<dbReference type="InterPro" id="IPR014612">
    <property type="entry name" value="Pop7/Rpp20"/>
</dbReference>
<dbReference type="GO" id="GO:0005655">
    <property type="term" value="C:nucleolar ribonuclease P complex"/>
    <property type="evidence" value="ECO:0007669"/>
    <property type="project" value="InterPro"/>
</dbReference>
<dbReference type="InterPro" id="IPR036882">
    <property type="entry name" value="Alba-like_dom_sf"/>
</dbReference>
<dbReference type="GO" id="GO:0003723">
    <property type="term" value="F:RNA binding"/>
    <property type="evidence" value="ECO:0007669"/>
    <property type="project" value="TreeGrafter"/>
</dbReference>
<accession>A0A6H0XVC7</accession>
<reference evidence="5 6" key="1">
    <citation type="journal article" date="2016" name="Sci. Rep.">
        <title>Peltaster fructicola genome reveals evolution from an invasive phytopathogen to an ectophytic parasite.</title>
        <authorList>
            <person name="Xu C."/>
            <person name="Chen H."/>
            <person name="Gleason M.L."/>
            <person name="Xu J.R."/>
            <person name="Liu H."/>
            <person name="Zhang R."/>
            <person name="Sun G."/>
        </authorList>
    </citation>
    <scope>NUCLEOTIDE SEQUENCE [LARGE SCALE GENOMIC DNA]</scope>
    <source>
        <strain evidence="5 6">LNHT1506</strain>
    </source>
</reference>
<dbReference type="GO" id="GO:0034965">
    <property type="term" value="P:intronic box C/D snoRNA processing"/>
    <property type="evidence" value="ECO:0007669"/>
    <property type="project" value="TreeGrafter"/>
</dbReference>
<dbReference type="Proteomes" id="UP000503462">
    <property type="component" value="Chromosome 3"/>
</dbReference>
<sequence>MNLTEKAAKVNKRPLHRPAIPSAYTSSAEAKVVYVSAKTPFMSAVKRVDKLLQLAEKRDVQSAAATVRNENPHKRRKVDADRDEIATIAQHLNDREDKEKVVVKGTGKAIARALEIGLWFQQRQQYAVTLKTGTVQSIDDIEVDETPPPPSEVTTQLEDMADNDPTTDAVSSTSKNDTTMSTAAQKLKSFLYEDSGQRDETRVRSVSVIEVYISLR</sequence>
<dbReference type="EMBL" id="CP051141">
    <property type="protein sequence ID" value="QIW98399.1"/>
    <property type="molecule type" value="Genomic_DNA"/>
</dbReference>